<dbReference type="InParanoid" id="A0A674HFL3"/>
<feature type="compositionally biased region" description="Low complexity" evidence="7">
    <location>
        <begin position="407"/>
        <end position="431"/>
    </location>
</feature>
<evidence type="ECO:0000256" key="6">
    <source>
        <dbReference type="SAM" id="Coils"/>
    </source>
</evidence>
<dbReference type="InterPro" id="IPR000719">
    <property type="entry name" value="Prot_kinase_dom"/>
</dbReference>
<comment type="similarity">
    <text evidence="1">Belongs to the protein kinase superfamily. STE Ser/Thr protein kinase family. STE20 subfamily.</text>
</comment>
<evidence type="ECO:0000256" key="2">
    <source>
        <dbReference type="ARBA" id="ARBA00012513"/>
    </source>
</evidence>
<dbReference type="InterPro" id="IPR017441">
    <property type="entry name" value="Protein_kinase_ATP_BS"/>
</dbReference>
<keyword evidence="10" id="KW-1185">Reference proteome</keyword>
<dbReference type="GO" id="GO:0004674">
    <property type="term" value="F:protein serine/threonine kinase activity"/>
    <property type="evidence" value="ECO:0007669"/>
    <property type="project" value="UniProtKB-EC"/>
</dbReference>
<dbReference type="PROSITE" id="PS00108">
    <property type="entry name" value="PROTEIN_KINASE_ST"/>
    <property type="match status" value="1"/>
</dbReference>
<dbReference type="InterPro" id="IPR008271">
    <property type="entry name" value="Ser/Thr_kinase_AS"/>
</dbReference>
<dbReference type="PROSITE" id="PS50011">
    <property type="entry name" value="PROTEIN_KINASE_DOM"/>
    <property type="match status" value="1"/>
</dbReference>
<dbReference type="OMA" id="HKQYNER"/>
<evidence type="ECO:0000313" key="9">
    <source>
        <dbReference type="Ensembl" id="ENSTGUP00000034549.1"/>
    </source>
</evidence>
<dbReference type="Pfam" id="PF00069">
    <property type="entry name" value="Pkinase"/>
    <property type="match status" value="1"/>
</dbReference>
<evidence type="ECO:0000256" key="3">
    <source>
        <dbReference type="ARBA" id="ARBA00022741"/>
    </source>
</evidence>
<keyword evidence="4 5" id="KW-0067">ATP-binding</keyword>
<dbReference type="Proteomes" id="UP000007754">
    <property type="component" value="Chromosome Z"/>
</dbReference>
<feature type="region of interest" description="Disordered" evidence="7">
    <location>
        <begin position="407"/>
        <end position="434"/>
    </location>
</feature>
<dbReference type="Ensembl" id="ENSTGUT00000026462.1">
    <property type="protein sequence ID" value="ENSTGUP00000034549.1"/>
    <property type="gene ID" value="ENSTGUG00000027820.1"/>
</dbReference>
<feature type="binding site" evidence="5">
    <location>
        <position position="490"/>
    </location>
    <ligand>
        <name>ATP</name>
        <dbReference type="ChEBI" id="CHEBI:30616"/>
    </ligand>
</feature>
<dbReference type="CDD" id="cd06614">
    <property type="entry name" value="STKc_PAK"/>
    <property type="match status" value="1"/>
</dbReference>
<keyword evidence="3 5" id="KW-0547">Nucleotide-binding</keyword>
<dbReference type="EC" id="2.7.11.1" evidence="2"/>
<dbReference type="InterPro" id="IPR051931">
    <property type="entry name" value="PAK3-like"/>
</dbReference>
<feature type="coiled-coil region" evidence="6">
    <location>
        <begin position="145"/>
        <end position="221"/>
    </location>
</feature>
<name>A0A674HFL3_TAEGU</name>
<evidence type="ECO:0000313" key="10">
    <source>
        <dbReference type="Proteomes" id="UP000007754"/>
    </source>
</evidence>
<dbReference type="PANTHER" id="PTHR45832:SF22">
    <property type="entry name" value="SERINE_THREONINE-PROTEIN KINASE SAMKA-RELATED"/>
    <property type="match status" value="1"/>
</dbReference>
<proteinExistence type="inferred from homology"/>
<protein>
    <recommendedName>
        <fullName evidence="2">non-specific serine/threonine protein kinase</fullName>
        <ecNumber evidence="2">2.7.11.1</ecNumber>
    </recommendedName>
</protein>
<sequence length="736" mass="82816">MERVRRAVSSAFSLVAPRKAFRRLTGRLRGGRSQVRASVPLGEVLTSRDSSVQAGKAERHESTARVRGARELRWKELAASERKRHSSLERVFEVAELTPVETPPQRDLLQEAFPLVAPKVCRPQRPAHRGLEKLGQEFSLPGQTLSQVCREKAALVKENAALEARLRATERDLRGVSEQLAEARSEKESLQSSLLEAQQHVSELETARSCLEAQVRTARQAKELILEDVRGLRRELLAVRSFSKQQCEDMAQQLRWAEEQCSKALRLWQAAEEAKKRKIVQNLESKLEQQSLKAQEKLEQWINLVAELQSQKAALDDKVRQLLGDLNERQQQLEQLRQELNKERQNGQDKLQAELREAQRKMEAMEKRHKEEVQRMHKILLQYRLAGRKQSSSSSVVAPAQAAAEEASSAQAGNSSRSSSCTWSTTSSSGSMELLGERTEDKCLAMLKMLVSEGDPEAKYTELETIGRGGFGTVCMAVETATGEEVAIKKISLLEESNSEVCLNEIQIMRGNKNANLVTFVDSYLVDEELWLVMEYMDGGSLHDVIRETHMAEGEIAAVSRECLQGLDFLHSKQVIHRDIKSHNILLGLDGSVKLADFGLAAQLTAEQSKRRSAVGTTHWMAPEIFTGKPYGPKVDIWSFGIVGIEMVEGAPPYLMNTSRTVQQLISTRGTPKLQKPRQQSAWLRDFLCCCLETDEDRRWSAQELLQHPFVTSAKPTSSLTPLIMATQQFMADRRY</sequence>
<reference evidence="9" key="2">
    <citation type="submission" date="2025-08" db="UniProtKB">
        <authorList>
            <consortium name="Ensembl"/>
        </authorList>
    </citation>
    <scope>IDENTIFICATION</scope>
</reference>
<feature type="domain" description="Protein kinase" evidence="8">
    <location>
        <begin position="460"/>
        <end position="711"/>
    </location>
</feature>
<dbReference type="SMART" id="SM00220">
    <property type="entry name" value="S_TKc"/>
    <property type="match status" value="1"/>
</dbReference>
<feature type="coiled-coil region" evidence="6">
    <location>
        <begin position="280"/>
        <end position="375"/>
    </location>
</feature>
<dbReference type="Gene3D" id="1.10.510.10">
    <property type="entry name" value="Transferase(Phosphotransferase) domain 1"/>
    <property type="match status" value="1"/>
</dbReference>
<dbReference type="FunFam" id="1.10.510.10:FF:000421">
    <property type="entry name" value="Serine/threonine-protein kinase PAK 6"/>
    <property type="match status" value="1"/>
</dbReference>
<gene>
    <name evidence="9" type="primary">HINT1</name>
</gene>
<evidence type="ECO:0000256" key="4">
    <source>
        <dbReference type="ARBA" id="ARBA00022840"/>
    </source>
</evidence>
<dbReference type="InterPro" id="IPR011009">
    <property type="entry name" value="Kinase-like_dom_sf"/>
</dbReference>
<evidence type="ECO:0000256" key="7">
    <source>
        <dbReference type="SAM" id="MobiDB-lite"/>
    </source>
</evidence>
<evidence type="ECO:0000256" key="5">
    <source>
        <dbReference type="PROSITE-ProRule" id="PRU10141"/>
    </source>
</evidence>
<organism evidence="9 10">
    <name type="scientific">Taeniopygia guttata</name>
    <name type="common">Zebra finch</name>
    <name type="synonym">Poephila guttata</name>
    <dbReference type="NCBI Taxonomy" id="59729"/>
    <lineage>
        <taxon>Eukaryota</taxon>
        <taxon>Metazoa</taxon>
        <taxon>Chordata</taxon>
        <taxon>Craniata</taxon>
        <taxon>Vertebrata</taxon>
        <taxon>Euteleostomi</taxon>
        <taxon>Archelosauria</taxon>
        <taxon>Archosauria</taxon>
        <taxon>Dinosauria</taxon>
        <taxon>Saurischia</taxon>
        <taxon>Theropoda</taxon>
        <taxon>Coelurosauria</taxon>
        <taxon>Aves</taxon>
        <taxon>Neognathae</taxon>
        <taxon>Neoaves</taxon>
        <taxon>Telluraves</taxon>
        <taxon>Australaves</taxon>
        <taxon>Passeriformes</taxon>
        <taxon>Passeroidea</taxon>
        <taxon>Estrildidae</taxon>
        <taxon>Estrildinae</taxon>
        <taxon>Taeniopygia</taxon>
    </lineage>
</organism>
<evidence type="ECO:0000256" key="1">
    <source>
        <dbReference type="ARBA" id="ARBA00008874"/>
    </source>
</evidence>
<dbReference type="GO" id="GO:0005524">
    <property type="term" value="F:ATP binding"/>
    <property type="evidence" value="ECO:0007669"/>
    <property type="project" value="UniProtKB-UniRule"/>
</dbReference>
<accession>A0A674HFL3</accession>
<dbReference type="PROSITE" id="PS00107">
    <property type="entry name" value="PROTEIN_KINASE_ATP"/>
    <property type="match status" value="1"/>
</dbReference>
<reference evidence="9 10" key="1">
    <citation type="journal article" date="2010" name="Nature">
        <title>The genome of a songbird.</title>
        <authorList>
            <person name="Warren W.C."/>
            <person name="Clayton D.F."/>
            <person name="Ellegren H."/>
            <person name="Arnold A.P."/>
            <person name="Hillier L.W."/>
            <person name="Kunstner A."/>
            <person name="Searle S."/>
            <person name="White S."/>
            <person name="Vilella A.J."/>
            <person name="Fairley S."/>
            <person name="Heger A."/>
            <person name="Kong L."/>
            <person name="Ponting C.P."/>
            <person name="Jarvis E.D."/>
            <person name="Mello C.V."/>
            <person name="Minx P."/>
            <person name="Lovell P."/>
            <person name="Velho T.A."/>
            <person name="Ferris M."/>
            <person name="Balakrishnan C.N."/>
            <person name="Sinha S."/>
            <person name="Blatti C."/>
            <person name="London S.E."/>
            <person name="Li Y."/>
            <person name="Lin Y.C."/>
            <person name="George J."/>
            <person name="Sweedler J."/>
            <person name="Southey B."/>
            <person name="Gunaratne P."/>
            <person name="Watson M."/>
            <person name="Nam K."/>
            <person name="Backstrom N."/>
            <person name="Smeds L."/>
            <person name="Nabholz B."/>
            <person name="Itoh Y."/>
            <person name="Whitney O."/>
            <person name="Pfenning A.R."/>
            <person name="Howard J."/>
            <person name="Volker M."/>
            <person name="Skinner B.M."/>
            <person name="Griffin D.K."/>
            <person name="Ye L."/>
            <person name="McLaren W.M."/>
            <person name="Flicek P."/>
            <person name="Quesada V."/>
            <person name="Velasco G."/>
            <person name="Lopez-Otin C."/>
            <person name="Puente X.S."/>
            <person name="Olender T."/>
            <person name="Lancet D."/>
            <person name="Smit A.F."/>
            <person name="Hubley R."/>
            <person name="Konkel M.K."/>
            <person name="Walker J.A."/>
            <person name="Batzer M.A."/>
            <person name="Gu W."/>
            <person name="Pollock D.D."/>
            <person name="Chen L."/>
            <person name="Cheng Z."/>
            <person name="Eichler E.E."/>
            <person name="Stapley J."/>
            <person name="Slate J."/>
            <person name="Ekblom R."/>
            <person name="Birkhead T."/>
            <person name="Burke T."/>
            <person name="Burt D."/>
            <person name="Scharff C."/>
            <person name="Adam I."/>
            <person name="Richard H."/>
            <person name="Sultan M."/>
            <person name="Soldatov A."/>
            <person name="Lehrach H."/>
            <person name="Edwards S.V."/>
            <person name="Yang S.P."/>
            <person name="Li X."/>
            <person name="Graves T."/>
            <person name="Fulton L."/>
            <person name="Nelson J."/>
            <person name="Chinwalla A."/>
            <person name="Hou S."/>
            <person name="Mardis E.R."/>
            <person name="Wilson R.K."/>
        </authorList>
    </citation>
    <scope>NUCLEOTIDE SEQUENCE [LARGE SCALE GENOMIC DNA]</scope>
</reference>
<dbReference type="Gene3D" id="3.30.200.20">
    <property type="entry name" value="Phosphorylase Kinase, domain 1"/>
    <property type="match status" value="1"/>
</dbReference>
<keyword evidence="6" id="KW-0175">Coiled coil</keyword>
<dbReference type="SUPFAM" id="SSF56112">
    <property type="entry name" value="Protein kinase-like (PK-like)"/>
    <property type="match status" value="1"/>
</dbReference>
<dbReference type="GeneTree" id="ENSGT00950000182988"/>
<reference evidence="9" key="3">
    <citation type="submission" date="2025-09" db="UniProtKB">
        <authorList>
            <consortium name="Ensembl"/>
        </authorList>
    </citation>
    <scope>IDENTIFICATION</scope>
</reference>
<dbReference type="AlphaFoldDB" id="A0A674HFL3"/>
<dbReference type="PANTHER" id="PTHR45832">
    <property type="entry name" value="SERINE/THREONINE-PROTEIN KINASE SAMKA-RELATED-RELATED"/>
    <property type="match status" value="1"/>
</dbReference>
<evidence type="ECO:0000259" key="8">
    <source>
        <dbReference type="PROSITE" id="PS50011"/>
    </source>
</evidence>